<keyword evidence="20" id="KW-1185">Reference proteome</keyword>
<dbReference type="EMBL" id="JEMU01000001">
    <property type="protein sequence ID" value="KAJ04932.1"/>
    <property type="molecule type" value="Genomic_DNA"/>
</dbReference>
<dbReference type="RefSeq" id="WP_037904538.1">
    <property type="nucleotide sequence ID" value="NZ_CP068998.1"/>
</dbReference>
<dbReference type="InterPro" id="IPR012136">
    <property type="entry name" value="NADH_DH_b"/>
</dbReference>
<feature type="transmembrane region" description="Helical" evidence="17">
    <location>
        <begin position="86"/>
        <end position="107"/>
    </location>
</feature>
<evidence type="ECO:0000256" key="14">
    <source>
        <dbReference type="ARBA" id="ARBA00048202"/>
    </source>
</evidence>
<dbReference type="InterPro" id="IPR034300">
    <property type="entry name" value="PNTB-like"/>
</dbReference>
<gene>
    <name evidence="19" type="primary">pntB</name>
    <name evidence="19" type="ORF">PM02_01620</name>
</gene>
<dbReference type="PIRSF" id="PIRSF000204">
    <property type="entry name" value="PNTB"/>
    <property type="match status" value="1"/>
</dbReference>
<keyword evidence="6 16" id="KW-1003">Cell membrane</keyword>
<dbReference type="Proteomes" id="UP000027337">
    <property type="component" value="Unassembled WGS sequence"/>
</dbReference>
<evidence type="ECO:0000256" key="7">
    <source>
        <dbReference type="ARBA" id="ARBA00022519"/>
    </source>
</evidence>
<proteinExistence type="inferred from homology"/>
<feature type="transmembrane region" description="Helical" evidence="17">
    <location>
        <begin position="205"/>
        <end position="225"/>
    </location>
</feature>
<feature type="transmembrane region" description="Helical" evidence="17">
    <location>
        <begin position="6"/>
        <end position="26"/>
    </location>
</feature>
<keyword evidence="13 16" id="KW-0472">Membrane</keyword>
<comment type="subunit">
    <text evidence="15">Complex of an alpha and a beta chain; in Rhodospirillum, the alpha chain seems to be made of two subunits.</text>
</comment>
<feature type="transmembrane region" description="Helical" evidence="17">
    <location>
        <begin position="56"/>
        <end position="74"/>
    </location>
</feature>
<dbReference type="GO" id="GO:0008750">
    <property type="term" value="F:proton-translocating NAD(P)+ transhydrogenase activity"/>
    <property type="evidence" value="ECO:0007669"/>
    <property type="project" value="UniProtKB-EC"/>
</dbReference>
<keyword evidence="7 16" id="KW-0997">Cell inner membrane</keyword>
<dbReference type="eggNOG" id="COG1282">
    <property type="taxonomic scope" value="Bacteria"/>
</dbReference>
<name>A0A061SV66_9RHOB</name>
<evidence type="ECO:0000256" key="17">
    <source>
        <dbReference type="SAM" id="Phobius"/>
    </source>
</evidence>
<dbReference type="InterPro" id="IPR029035">
    <property type="entry name" value="DHS-like_NAD/FAD-binding_dom"/>
</dbReference>
<dbReference type="GO" id="GO:0016491">
    <property type="term" value="F:oxidoreductase activity"/>
    <property type="evidence" value="ECO:0007669"/>
    <property type="project" value="UniProtKB-KW"/>
</dbReference>
<feature type="transmembrane region" description="Helical" evidence="17">
    <location>
        <begin position="182"/>
        <end position="199"/>
    </location>
</feature>
<evidence type="ECO:0000256" key="8">
    <source>
        <dbReference type="ARBA" id="ARBA00022692"/>
    </source>
</evidence>
<evidence type="ECO:0000256" key="12">
    <source>
        <dbReference type="ARBA" id="ARBA00023027"/>
    </source>
</evidence>
<keyword evidence="8 17" id="KW-0812">Transmembrane</keyword>
<comment type="caution">
    <text evidence="19">The sequence shown here is derived from an EMBL/GenBank/DDBJ whole genome shotgun (WGS) entry which is preliminary data.</text>
</comment>
<keyword evidence="10 16" id="KW-1278">Translocase</keyword>
<keyword evidence="12 16" id="KW-0520">NAD</keyword>
<evidence type="ECO:0000256" key="3">
    <source>
        <dbReference type="ARBA" id="ARBA00007919"/>
    </source>
</evidence>
<reference evidence="19 20" key="1">
    <citation type="journal article" date="2014" name="Genome Announc.">
        <title>Draft Genome Sequences of Two Isolates of the Roseobacter Group, Sulfitobacter sp. Strains 3SOLIMAR09 and 1FIGIMAR09, from Harbors of Mallorca Island (Mediterranean Sea).</title>
        <authorList>
            <person name="Mas-Llado M."/>
            <person name="Pina-Villalonga J.M."/>
            <person name="Brunet-Galmes I."/>
            <person name="Nogales B."/>
            <person name="Bosch R."/>
        </authorList>
    </citation>
    <scope>NUCLEOTIDE SEQUENCE [LARGE SCALE GENOMIC DNA]</scope>
    <source>
        <strain evidence="19 20">1FIGIMAR09</strain>
    </source>
</reference>
<comment type="subcellular location">
    <subcellularLocation>
        <location evidence="2">Cell inner membrane</location>
        <topology evidence="2">Multi-pass membrane protein</topology>
    </subcellularLocation>
</comment>
<evidence type="ECO:0000256" key="13">
    <source>
        <dbReference type="ARBA" id="ARBA00023136"/>
    </source>
</evidence>
<dbReference type="STRING" id="83219.PM02_01620"/>
<evidence type="ECO:0000259" key="18">
    <source>
        <dbReference type="Pfam" id="PF02233"/>
    </source>
</evidence>
<keyword evidence="9 16" id="KW-0521">NADP</keyword>
<dbReference type="GeneID" id="72438100"/>
<evidence type="ECO:0000256" key="16">
    <source>
        <dbReference type="PIRNR" id="PIRNR000204"/>
    </source>
</evidence>
<feature type="transmembrane region" description="Helical" evidence="17">
    <location>
        <begin position="256"/>
        <end position="276"/>
    </location>
</feature>
<evidence type="ECO:0000256" key="10">
    <source>
        <dbReference type="ARBA" id="ARBA00022967"/>
    </source>
</evidence>
<evidence type="ECO:0000313" key="19">
    <source>
        <dbReference type="EMBL" id="KAJ04932.1"/>
    </source>
</evidence>
<dbReference type="Gene3D" id="3.40.50.1220">
    <property type="entry name" value="TPP-binding domain"/>
    <property type="match status" value="1"/>
</dbReference>
<sequence>MDFGFTTAAYVVAAVLFILSLGGLSGQESAKRAVWYGIVGMALAVAATLIGPGSGFWLLSLVLIAGGGAIGYQLATRVQMTQMPELVAAMHSLVGLAAVFVGFNAHFELGNVMAMDDAAKKATEGFAALLAKKDGVEIAILRVELFLGIFIGAVTFTGSVIAYGKLAGRVNSAATKLPGGHILNAAAAILALICLIWYFNTGGFFPLFLMTLAALFIGYHLIMGIGGADMPVVVSMLNSYSGWAAAAIGFSLGNDLLIVVGALVGSSGAILSYIMCKAMNRSFISVILGGFGGPAGEQMAVEGEQIAIEADGVATALNEADSVIIIPGYGMAVAQAQQAVSELVKKLRAKGKNVRFAIHPVAGRLPGHMNVLLAEAKVPYDIVMEMDEINDDFPDTDVAIVIGSNDIVNPAAQDDPNSPIAGMPVLECWKAKQVFVSKRGQGTGYSGIENPLFFKDNTRMFYGDAKASLDKLLPMID</sequence>
<evidence type="ECO:0000256" key="15">
    <source>
        <dbReference type="ARBA" id="ARBA00066047"/>
    </source>
</evidence>
<evidence type="ECO:0000256" key="4">
    <source>
        <dbReference type="ARBA" id="ARBA00012943"/>
    </source>
</evidence>
<evidence type="ECO:0000256" key="6">
    <source>
        <dbReference type="ARBA" id="ARBA00022475"/>
    </source>
</evidence>
<organism evidence="19 20">
    <name type="scientific">Sulfitobacter mediterraneus</name>
    <dbReference type="NCBI Taxonomy" id="83219"/>
    <lineage>
        <taxon>Bacteria</taxon>
        <taxon>Pseudomonadati</taxon>
        <taxon>Pseudomonadota</taxon>
        <taxon>Alphaproteobacteria</taxon>
        <taxon>Rhodobacterales</taxon>
        <taxon>Roseobacteraceae</taxon>
        <taxon>Sulfitobacter</taxon>
    </lineage>
</organism>
<comment type="similarity">
    <text evidence="3 16">Belongs to the PNT beta subunit family.</text>
</comment>
<evidence type="ECO:0000256" key="5">
    <source>
        <dbReference type="ARBA" id="ARBA00014581"/>
    </source>
</evidence>
<dbReference type="GO" id="GO:0050661">
    <property type="term" value="F:NADP binding"/>
    <property type="evidence" value="ECO:0007669"/>
    <property type="project" value="InterPro"/>
</dbReference>
<dbReference type="AlphaFoldDB" id="A0A061SV66"/>
<comment type="catalytic activity">
    <reaction evidence="14 16">
        <text>NAD(+) + NADPH + H(+)(in) = NADH + NADP(+) + H(+)(out)</text>
        <dbReference type="Rhea" id="RHEA:47992"/>
        <dbReference type="ChEBI" id="CHEBI:15378"/>
        <dbReference type="ChEBI" id="CHEBI:57540"/>
        <dbReference type="ChEBI" id="CHEBI:57783"/>
        <dbReference type="ChEBI" id="CHEBI:57945"/>
        <dbReference type="ChEBI" id="CHEBI:58349"/>
        <dbReference type="EC" id="7.1.1.1"/>
    </reaction>
</comment>
<dbReference type="FunFam" id="3.40.50.1220:FF:000002">
    <property type="entry name" value="NAD(P) transhydrogenase subunit beta"/>
    <property type="match status" value="1"/>
</dbReference>
<dbReference type="PANTHER" id="PTHR44758:SF1">
    <property type="entry name" value="NAD(P) TRANSHYDROGENASE SUBUNIT BETA"/>
    <property type="match status" value="1"/>
</dbReference>
<evidence type="ECO:0000256" key="1">
    <source>
        <dbReference type="ARBA" id="ARBA00003943"/>
    </source>
</evidence>
<dbReference type="GO" id="GO:0005886">
    <property type="term" value="C:plasma membrane"/>
    <property type="evidence" value="ECO:0007669"/>
    <property type="project" value="UniProtKB-SubCell"/>
</dbReference>
<keyword evidence="19" id="KW-0560">Oxidoreductase</keyword>
<dbReference type="SUPFAM" id="SSF52467">
    <property type="entry name" value="DHS-like NAD/FAD-binding domain"/>
    <property type="match status" value="1"/>
</dbReference>
<feature type="domain" description="NADP transhydrogenase beta-like" evidence="18">
    <location>
        <begin position="7"/>
        <end position="473"/>
    </location>
</feature>
<evidence type="ECO:0000313" key="20">
    <source>
        <dbReference type="Proteomes" id="UP000027337"/>
    </source>
</evidence>
<evidence type="ECO:0000256" key="9">
    <source>
        <dbReference type="ARBA" id="ARBA00022857"/>
    </source>
</evidence>
<feature type="transmembrane region" description="Helical" evidence="17">
    <location>
        <begin position="33"/>
        <end position="50"/>
    </location>
</feature>
<protein>
    <recommendedName>
        <fullName evidence="5 16">NAD(P) transhydrogenase subunit beta</fullName>
        <ecNumber evidence="4 16">7.1.1.1</ecNumber>
    </recommendedName>
    <alternativeName>
        <fullName evidence="16">Nicotinamide nucleotide transhydrogenase subunit beta</fullName>
    </alternativeName>
</protein>
<keyword evidence="11 17" id="KW-1133">Transmembrane helix</keyword>
<accession>A0A061SV66</accession>
<feature type="transmembrane region" description="Helical" evidence="17">
    <location>
        <begin position="139"/>
        <end position="161"/>
    </location>
</feature>
<dbReference type="EC" id="7.1.1.1" evidence="4 16"/>
<feature type="transmembrane region" description="Helical" evidence="17">
    <location>
        <begin position="232"/>
        <end position="250"/>
    </location>
</feature>
<comment type="function">
    <text evidence="1 16">The transhydrogenation between NADH and NADP is coupled to respiration and ATP hydrolysis and functions as a proton pump across the membrane.</text>
</comment>
<evidence type="ECO:0000256" key="11">
    <source>
        <dbReference type="ARBA" id="ARBA00022989"/>
    </source>
</evidence>
<dbReference type="Pfam" id="PF02233">
    <property type="entry name" value="PNTB"/>
    <property type="match status" value="1"/>
</dbReference>
<evidence type="ECO:0000256" key="2">
    <source>
        <dbReference type="ARBA" id="ARBA00004429"/>
    </source>
</evidence>
<dbReference type="PANTHER" id="PTHR44758">
    <property type="entry name" value="NAD(P) TRANSHYDROGENASE SUBUNIT BETA"/>
    <property type="match status" value="1"/>
</dbReference>